<dbReference type="PANTHER" id="PTHR43790">
    <property type="entry name" value="CARBOHYDRATE TRANSPORT ATP-BINDING PROTEIN MG119-RELATED"/>
    <property type="match status" value="1"/>
</dbReference>
<evidence type="ECO:0000256" key="5">
    <source>
        <dbReference type="ARBA" id="ARBA00022737"/>
    </source>
</evidence>
<dbReference type="InterPro" id="IPR050107">
    <property type="entry name" value="ABC_carbohydrate_import_ATPase"/>
</dbReference>
<accession>A0A060M2C5</accession>
<dbReference type="InterPro" id="IPR053466">
    <property type="entry name" value="L-arabinose_ABC_transporter"/>
</dbReference>
<keyword evidence="5" id="KW-0677">Repeat</keyword>
<dbReference type="PROSITE" id="PS00211">
    <property type="entry name" value="ABC_TRANSPORTER_1"/>
    <property type="match status" value="1"/>
</dbReference>
<keyword evidence="8" id="KW-1278">Translocase</keyword>
<keyword evidence="2" id="KW-0813">Transport</keyword>
<dbReference type="PANTHER" id="PTHR43790:SF1">
    <property type="entry name" value="XYLOSE IMPORT ATP-BINDING PROTEIN XYLG"/>
    <property type="match status" value="1"/>
</dbReference>
<feature type="domain" description="ABC transporter" evidence="10">
    <location>
        <begin position="6"/>
        <end position="243"/>
    </location>
</feature>
<dbReference type="GO" id="GO:0005524">
    <property type="term" value="F:ATP binding"/>
    <property type="evidence" value="ECO:0007669"/>
    <property type="project" value="UniProtKB-KW"/>
</dbReference>
<dbReference type="Gene3D" id="3.40.50.300">
    <property type="entry name" value="P-loop containing nucleotide triphosphate hydrolases"/>
    <property type="match status" value="2"/>
</dbReference>
<dbReference type="InterPro" id="IPR017871">
    <property type="entry name" value="ABC_transporter-like_CS"/>
</dbReference>
<keyword evidence="12" id="KW-1185">Reference proteome</keyword>
<keyword evidence="3" id="KW-1003">Cell membrane</keyword>
<evidence type="ECO:0000256" key="4">
    <source>
        <dbReference type="ARBA" id="ARBA00022597"/>
    </source>
</evidence>
<dbReference type="PROSITE" id="PS50893">
    <property type="entry name" value="ABC_TRANSPORTER_2"/>
    <property type="match status" value="2"/>
</dbReference>
<organism evidence="11 12">
    <name type="scientific">Shouchella lehensis G1</name>
    <dbReference type="NCBI Taxonomy" id="1246626"/>
    <lineage>
        <taxon>Bacteria</taxon>
        <taxon>Bacillati</taxon>
        <taxon>Bacillota</taxon>
        <taxon>Bacilli</taxon>
        <taxon>Bacillales</taxon>
        <taxon>Bacillaceae</taxon>
        <taxon>Shouchella</taxon>
    </lineage>
</organism>
<dbReference type="SUPFAM" id="SSF52540">
    <property type="entry name" value="P-loop containing nucleoside triphosphate hydrolases"/>
    <property type="match status" value="2"/>
</dbReference>
<dbReference type="CDD" id="cd03216">
    <property type="entry name" value="ABC_Carb_Monos_I"/>
    <property type="match status" value="1"/>
</dbReference>
<dbReference type="SMART" id="SM00382">
    <property type="entry name" value="AAA"/>
    <property type="match status" value="2"/>
</dbReference>
<keyword evidence="9" id="KW-0472">Membrane</keyword>
<dbReference type="PATRIC" id="fig|1246626.3.peg.1662"/>
<dbReference type="InterPro" id="IPR003439">
    <property type="entry name" value="ABC_transporter-like_ATP-bd"/>
</dbReference>
<dbReference type="CDD" id="cd03215">
    <property type="entry name" value="ABC_Carb_Monos_II"/>
    <property type="match status" value="1"/>
</dbReference>
<dbReference type="GO" id="GO:0016887">
    <property type="term" value="F:ATP hydrolysis activity"/>
    <property type="evidence" value="ECO:0007669"/>
    <property type="project" value="InterPro"/>
</dbReference>
<keyword evidence="6" id="KW-0547">Nucleotide-binding</keyword>
<dbReference type="AlphaFoldDB" id="A0A060M2C5"/>
<dbReference type="OrthoDB" id="9771863at2"/>
<dbReference type="GO" id="GO:0005886">
    <property type="term" value="C:plasma membrane"/>
    <property type="evidence" value="ECO:0007669"/>
    <property type="project" value="UniProtKB-SubCell"/>
</dbReference>
<sequence length="512" mass="56990">MADVLLEMKQITKEFPGVKALDHVNLIVKQGEIHALCGENGAGKSTLMKVLSGVYPFGTYNGEIFLNKETCQFKDLKQSEAEGIVIIHQELALIPELSIAENIFLGNERKKFGVIDWDATAKETKSLLNKVNLEEPHDSLIKHIGVGKQQLVEIAKALAKKVKLLILDEPTASLNETDSENLLNLLVELKEQGITSIIISHKLNEIRQVADAVTILRDGKTIETYDLEEKEISEDDIIKGMVGRSLTNRYPPSQSEIGNTVFSVEKWNVYHPVQRERQIIIDATFHVRRGEIVGIAGLMGAGRTEFAMSIFGKAYGTQITGTIKKDGKVIDIQSVSEAIKQGLAYATEDRKSYGLVLMNDIKENISLASLNKLSSRAIIDEQNEVRVAEEFKRKLHIKTPTILQETGKLSGGNQQKVVLSKWIFSDPDVLFLDEPTRGIDVGAKYEIYTIIRELAATGKAIVLISSELPELMGMCDRVYAMNKGQITGELDKDELSQERLMKLMTKTREVSP</sequence>
<gene>
    <name evidence="11" type="ORF">BleG1_1671</name>
</gene>
<evidence type="ECO:0000256" key="1">
    <source>
        <dbReference type="ARBA" id="ARBA00004202"/>
    </source>
</evidence>
<dbReference type="STRING" id="1246626.BleG1_1671"/>
<evidence type="ECO:0000313" key="11">
    <source>
        <dbReference type="EMBL" id="AIC94249.1"/>
    </source>
</evidence>
<dbReference type="EMBL" id="CP003923">
    <property type="protein sequence ID" value="AIC94249.1"/>
    <property type="molecule type" value="Genomic_DNA"/>
</dbReference>
<dbReference type="RefSeq" id="WP_038479368.1">
    <property type="nucleotide sequence ID" value="NZ_CP003923.1"/>
</dbReference>
<evidence type="ECO:0000256" key="2">
    <source>
        <dbReference type="ARBA" id="ARBA00022448"/>
    </source>
</evidence>
<reference evidence="11 12" key="1">
    <citation type="journal article" date="2014" name="Gene">
        <title>A comparative genomic analysis of the alkalitolerant soil bacterium Bacillus lehensis G1.</title>
        <authorList>
            <person name="Noor Y.M."/>
            <person name="Samsulrizal N.H."/>
            <person name="Jema'on N.A."/>
            <person name="Low K.O."/>
            <person name="Ramli A.N."/>
            <person name="Alias N.I."/>
            <person name="Damis S.I."/>
            <person name="Fuzi S.F."/>
            <person name="Isa M.N."/>
            <person name="Murad A.M."/>
            <person name="Raih M.F."/>
            <person name="Bakar F.D."/>
            <person name="Najimudin N."/>
            <person name="Mahadi N.M."/>
            <person name="Illias R.M."/>
        </authorList>
    </citation>
    <scope>NUCLEOTIDE SEQUENCE [LARGE SCALE GENOMIC DNA]</scope>
    <source>
        <strain evidence="11 12">G1</strain>
    </source>
</reference>
<evidence type="ECO:0000256" key="3">
    <source>
        <dbReference type="ARBA" id="ARBA00022475"/>
    </source>
</evidence>
<proteinExistence type="predicted"/>
<dbReference type="InterPro" id="IPR003593">
    <property type="entry name" value="AAA+_ATPase"/>
</dbReference>
<evidence type="ECO:0000256" key="6">
    <source>
        <dbReference type="ARBA" id="ARBA00022741"/>
    </source>
</evidence>
<dbReference type="NCBIfam" id="NF040905">
    <property type="entry name" value="GguA"/>
    <property type="match status" value="1"/>
</dbReference>
<comment type="subcellular location">
    <subcellularLocation>
        <location evidence="1">Cell membrane</location>
        <topology evidence="1">Peripheral membrane protein</topology>
    </subcellularLocation>
</comment>
<keyword evidence="4" id="KW-0762">Sugar transport</keyword>
<evidence type="ECO:0000313" key="12">
    <source>
        <dbReference type="Proteomes" id="UP000027142"/>
    </source>
</evidence>
<evidence type="ECO:0000259" key="10">
    <source>
        <dbReference type="PROSITE" id="PS50893"/>
    </source>
</evidence>
<dbReference type="FunFam" id="3.40.50.300:FF:000127">
    <property type="entry name" value="Ribose import ATP-binding protein RbsA"/>
    <property type="match status" value="1"/>
</dbReference>
<evidence type="ECO:0000256" key="9">
    <source>
        <dbReference type="ARBA" id="ARBA00023136"/>
    </source>
</evidence>
<name>A0A060M2C5_9BACI</name>
<feature type="domain" description="ABC transporter" evidence="10">
    <location>
        <begin position="264"/>
        <end position="508"/>
    </location>
</feature>
<evidence type="ECO:0000256" key="7">
    <source>
        <dbReference type="ARBA" id="ARBA00022840"/>
    </source>
</evidence>
<dbReference type="HOGENOM" id="CLU_000604_92_3_9"/>
<evidence type="ECO:0000256" key="8">
    <source>
        <dbReference type="ARBA" id="ARBA00022967"/>
    </source>
</evidence>
<dbReference type="eggNOG" id="COG1129">
    <property type="taxonomic scope" value="Bacteria"/>
</dbReference>
<dbReference type="KEGG" id="ble:BleG1_1671"/>
<dbReference type="Pfam" id="PF00005">
    <property type="entry name" value="ABC_tran"/>
    <property type="match status" value="2"/>
</dbReference>
<dbReference type="InterPro" id="IPR027417">
    <property type="entry name" value="P-loop_NTPase"/>
</dbReference>
<dbReference type="Proteomes" id="UP000027142">
    <property type="component" value="Chromosome"/>
</dbReference>
<protein>
    <submittedName>
        <fullName evidence="11">L-arabinose transport ATP-binding protein AraG</fullName>
    </submittedName>
</protein>
<keyword evidence="7 11" id="KW-0067">ATP-binding</keyword>